<dbReference type="GO" id="GO:0055085">
    <property type="term" value="P:transmembrane transport"/>
    <property type="evidence" value="ECO:0007669"/>
    <property type="project" value="InterPro"/>
</dbReference>
<feature type="transmembrane region" description="Helical" evidence="7">
    <location>
        <begin position="107"/>
        <end position="126"/>
    </location>
</feature>
<keyword evidence="6 7" id="KW-0472">Membrane</keyword>
<keyword evidence="5 7" id="KW-1133">Transmembrane helix</keyword>
<dbReference type="EMBL" id="RFFH01000008">
    <property type="protein sequence ID" value="RMI30816.1"/>
    <property type="molecule type" value="Genomic_DNA"/>
</dbReference>
<dbReference type="GO" id="GO:0005886">
    <property type="term" value="C:plasma membrane"/>
    <property type="evidence" value="ECO:0007669"/>
    <property type="project" value="UniProtKB-SubCell"/>
</dbReference>
<dbReference type="PANTHER" id="PTHR30151:SF20">
    <property type="entry name" value="ABC TRANSPORTER PERMEASE PROTEIN HI_0355-RELATED"/>
    <property type="match status" value="1"/>
</dbReference>
<dbReference type="PROSITE" id="PS50928">
    <property type="entry name" value="ABC_TM1"/>
    <property type="match status" value="1"/>
</dbReference>
<feature type="transmembrane region" description="Helical" evidence="7">
    <location>
        <begin position="198"/>
        <end position="217"/>
    </location>
</feature>
<evidence type="ECO:0000313" key="9">
    <source>
        <dbReference type="EMBL" id="RMI30816.1"/>
    </source>
</evidence>
<evidence type="ECO:0000256" key="2">
    <source>
        <dbReference type="ARBA" id="ARBA00022448"/>
    </source>
</evidence>
<dbReference type="PANTHER" id="PTHR30151">
    <property type="entry name" value="ALKANE SULFONATE ABC TRANSPORTER-RELATED, MEMBRANE SUBUNIT"/>
    <property type="match status" value="1"/>
</dbReference>
<evidence type="ECO:0000256" key="5">
    <source>
        <dbReference type="ARBA" id="ARBA00022989"/>
    </source>
</evidence>
<feature type="transmembrane region" description="Helical" evidence="7">
    <location>
        <begin position="74"/>
        <end position="95"/>
    </location>
</feature>
<dbReference type="OrthoDB" id="7274389at2"/>
<gene>
    <name evidence="9" type="ORF">EBN03_19325</name>
</gene>
<feature type="transmembrane region" description="Helical" evidence="7">
    <location>
        <begin position="7"/>
        <end position="28"/>
    </location>
</feature>
<feature type="domain" description="ABC transmembrane type-1" evidence="8">
    <location>
        <begin position="67"/>
        <end position="247"/>
    </location>
</feature>
<dbReference type="SUPFAM" id="SSF161098">
    <property type="entry name" value="MetI-like"/>
    <property type="match status" value="1"/>
</dbReference>
<evidence type="ECO:0000259" key="8">
    <source>
        <dbReference type="PROSITE" id="PS50928"/>
    </source>
</evidence>
<comment type="caution">
    <text evidence="9">The sequence shown here is derived from an EMBL/GenBank/DDBJ whole genome shotgun (WGS) entry which is preliminary data.</text>
</comment>
<dbReference type="RefSeq" id="WP_122189484.1">
    <property type="nucleotide sequence ID" value="NZ_RFFH01000008.1"/>
</dbReference>
<keyword evidence="10" id="KW-1185">Reference proteome</keyword>
<sequence length="263" mass="27317">MTTLRRIGRFLLPLVISLLLILVIWYAFLAAFPQVGPRVGQTPADVWAYLFTGDESAAARQALFGDLGTTMRDAAGGFVAGLLAALVAAAFFVTVPPVEHALLPVAMLLRSVPLVALAPIIVLVFGRGVTGVVVMAAIVVFFPALVMISTGLRGAPAQSMELVAAYGGSRWTRLRLVAVPAALPSVFAAARISVPGALIGALLGEWLGSGTGLGAALIRAIPQFEYEQLWASIVVVTVVSVALYAVVGVIENLVLARFGADAG</sequence>
<dbReference type="InterPro" id="IPR035906">
    <property type="entry name" value="MetI-like_sf"/>
</dbReference>
<dbReference type="Pfam" id="PF00528">
    <property type="entry name" value="BPD_transp_1"/>
    <property type="match status" value="1"/>
</dbReference>
<keyword evidence="2 7" id="KW-0813">Transport</keyword>
<protein>
    <submittedName>
        <fullName evidence="9">ABC transporter permease subunit</fullName>
    </submittedName>
</protein>
<evidence type="ECO:0000256" key="1">
    <source>
        <dbReference type="ARBA" id="ARBA00004651"/>
    </source>
</evidence>
<reference evidence="9 10" key="1">
    <citation type="submission" date="2018-10" db="EMBL/GenBank/DDBJ databases">
        <title>Isolation from cow dung.</title>
        <authorList>
            <person name="Ling L."/>
        </authorList>
    </citation>
    <scope>NUCLEOTIDE SEQUENCE [LARGE SCALE GENOMIC DNA]</scope>
    <source>
        <strain evidence="9 10">NEAU-LL90</strain>
    </source>
</reference>
<evidence type="ECO:0000256" key="6">
    <source>
        <dbReference type="ARBA" id="ARBA00023136"/>
    </source>
</evidence>
<feature type="transmembrane region" description="Helical" evidence="7">
    <location>
        <begin position="132"/>
        <end position="152"/>
    </location>
</feature>
<keyword evidence="3" id="KW-1003">Cell membrane</keyword>
<comment type="subcellular location">
    <subcellularLocation>
        <location evidence="1 7">Cell membrane</location>
        <topology evidence="1 7">Multi-pass membrane protein</topology>
    </subcellularLocation>
</comment>
<comment type="similarity">
    <text evidence="7">Belongs to the binding-protein-dependent transport system permease family.</text>
</comment>
<evidence type="ECO:0000256" key="4">
    <source>
        <dbReference type="ARBA" id="ARBA00022692"/>
    </source>
</evidence>
<keyword evidence="4 7" id="KW-0812">Transmembrane</keyword>
<dbReference type="InterPro" id="IPR000515">
    <property type="entry name" value="MetI-like"/>
</dbReference>
<evidence type="ECO:0000256" key="7">
    <source>
        <dbReference type="RuleBase" id="RU363032"/>
    </source>
</evidence>
<dbReference type="Proteomes" id="UP000279275">
    <property type="component" value="Unassembled WGS sequence"/>
</dbReference>
<dbReference type="Gene3D" id="1.10.3720.10">
    <property type="entry name" value="MetI-like"/>
    <property type="match status" value="1"/>
</dbReference>
<organism evidence="9 10">
    <name type="scientific">Nocardia stercoris</name>
    <dbReference type="NCBI Taxonomy" id="2483361"/>
    <lineage>
        <taxon>Bacteria</taxon>
        <taxon>Bacillati</taxon>
        <taxon>Actinomycetota</taxon>
        <taxon>Actinomycetes</taxon>
        <taxon>Mycobacteriales</taxon>
        <taxon>Nocardiaceae</taxon>
        <taxon>Nocardia</taxon>
    </lineage>
</organism>
<dbReference type="AlphaFoldDB" id="A0A3M2L1J9"/>
<evidence type="ECO:0000256" key="3">
    <source>
        <dbReference type="ARBA" id="ARBA00022475"/>
    </source>
</evidence>
<name>A0A3M2L1J9_9NOCA</name>
<evidence type="ECO:0000313" key="10">
    <source>
        <dbReference type="Proteomes" id="UP000279275"/>
    </source>
</evidence>
<dbReference type="CDD" id="cd06261">
    <property type="entry name" value="TM_PBP2"/>
    <property type="match status" value="1"/>
</dbReference>
<feature type="transmembrane region" description="Helical" evidence="7">
    <location>
        <begin position="229"/>
        <end position="250"/>
    </location>
</feature>
<proteinExistence type="inferred from homology"/>
<accession>A0A3M2L1J9</accession>